<organism evidence="7 8">
    <name type="scientific">Reichenbachiella ulvae</name>
    <dbReference type="NCBI Taxonomy" id="2980104"/>
    <lineage>
        <taxon>Bacteria</taxon>
        <taxon>Pseudomonadati</taxon>
        <taxon>Bacteroidota</taxon>
        <taxon>Cytophagia</taxon>
        <taxon>Cytophagales</taxon>
        <taxon>Reichenbachiellaceae</taxon>
        <taxon>Reichenbachiella</taxon>
    </lineage>
</organism>
<keyword evidence="2" id="KW-0805">Transcription regulation</keyword>
<dbReference type="InterPro" id="IPR014284">
    <property type="entry name" value="RNA_pol_sigma-70_dom"/>
</dbReference>
<dbReference type="Proteomes" id="UP001300692">
    <property type="component" value="Unassembled WGS sequence"/>
</dbReference>
<dbReference type="InterPro" id="IPR013249">
    <property type="entry name" value="RNA_pol_sigma70_r4_t2"/>
</dbReference>
<protein>
    <submittedName>
        <fullName evidence="7">Sigma-70 family RNA polymerase sigma factor</fullName>
    </submittedName>
</protein>
<dbReference type="InterPro" id="IPR039425">
    <property type="entry name" value="RNA_pol_sigma-70-like"/>
</dbReference>
<evidence type="ECO:0000259" key="6">
    <source>
        <dbReference type="Pfam" id="PF08281"/>
    </source>
</evidence>
<dbReference type="SUPFAM" id="SSF88659">
    <property type="entry name" value="Sigma3 and sigma4 domains of RNA polymerase sigma factors"/>
    <property type="match status" value="1"/>
</dbReference>
<reference evidence="7 8" key="1">
    <citation type="submission" date="2022-10" db="EMBL/GenBank/DDBJ databases">
        <title>Comparative genomics and taxonomic characterization of three novel marine species of genus Reichenbachiella exhibiting antioxidant and polysaccharide degradation activities.</title>
        <authorList>
            <person name="Muhammad N."/>
            <person name="Lee Y.-J."/>
            <person name="Ko J."/>
            <person name="Kim S.-G."/>
        </authorList>
    </citation>
    <scope>NUCLEOTIDE SEQUENCE [LARGE SCALE GENOMIC DNA]</scope>
    <source>
        <strain evidence="7 8">ABR2-5</strain>
    </source>
</reference>
<keyword evidence="8" id="KW-1185">Reference proteome</keyword>
<keyword evidence="3" id="KW-0731">Sigma factor</keyword>
<evidence type="ECO:0000259" key="5">
    <source>
        <dbReference type="Pfam" id="PF04542"/>
    </source>
</evidence>
<dbReference type="Pfam" id="PF08281">
    <property type="entry name" value="Sigma70_r4_2"/>
    <property type="match status" value="1"/>
</dbReference>
<sequence>MNIKLPNQLEEGELVKRCQAQDAEAQRELYERYADKLYRIGFRYLSEETAAEDAVTEGFLKIFAKIPQFEFRGKGSLEGWLKRIIVNESLMLLRKRKQKLVDIEHSAEKDNGYSIDQGLIEEDIIAEVRKLPKGYRTVFNLYAIEGYTHREIGEKLGISENTSKSQLSKARASLMKSLEKLGAI</sequence>
<dbReference type="EMBL" id="JAOYOD010000001">
    <property type="protein sequence ID" value="MCV9386146.1"/>
    <property type="molecule type" value="Genomic_DNA"/>
</dbReference>
<evidence type="ECO:0000313" key="8">
    <source>
        <dbReference type="Proteomes" id="UP001300692"/>
    </source>
</evidence>
<evidence type="ECO:0000256" key="1">
    <source>
        <dbReference type="ARBA" id="ARBA00010641"/>
    </source>
</evidence>
<proteinExistence type="inferred from homology"/>
<dbReference type="InterPro" id="IPR013324">
    <property type="entry name" value="RNA_pol_sigma_r3/r4-like"/>
</dbReference>
<dbReference type="Gene3D" id="1.10.1740.10">
    <property type="match status" value="1"/>
</dbReference>
<dbReference type="SUPFAM" id="SSF88946">
    <property type="entry name" value="Sigma2 domain of RNA polymerase sigma factors"/>
    <property type="match status" value="1"/>
</dbReference>
<evidence type="ECO:0000256" key="2">
    <source>
        <dbReference type="ARBA" id="ARBA00023015"/>
    </source>
</evidence>
<dbReference type="PANTHER" id="PTHR43133:SF46">
    <property type="entry name" value="RNA POLYMERASE SIGMA-70 FACTOR ECF SUBFAMILY"/>
    <property type="match status" value="1"/>
</dbReference>
<gene>
    <name evidence="7" type="ORF">N7U62_05695</name>
</gene>
<feature type="domain" description="RNA polymerase sigma factor 70 region 4 type 2" evidence="6">
    <location>
        <begin position="123"/>
        <end position="174"/>
    </location>
</feature>
<evidence type="ECO:0000256" key="4">
    <source>
        <dbReference type="ARBA" id="ARBA00023163"/>
    </source>
</evidence>
<dbReference type="NCBIfam" id="TIGR02937">
    <property type="entry name" value="sigma70-ECF"/>
    <property type="match status" value="1"/>
</dbReference>
<name>A0ABT3CRG5_9BACT</name>
<evidence type="ECO:0000256" key="3">
    <source>
        <dbReference type="ARBA" id="ARBA00023082"/>
    </source>
</evidence>
<evidence type="ECO:0000313" key="7">
    <source>
        <dbReference type="EMBL" id="MCV9386146.1"/>
    </source>
</evidence>
<comment type="similarity">
    <text evidence="1">Belongs to the sigma-70 factor family. ECF subfamily.</text>
</comment>
<feature type="domain" description="RNA polymerase sigma-70 region 2" evidence="5">
    <location>
        <begin position="29"/>
        <end position="97"/>
    </location>
</feature>
<keyword evidence="4" id="KW-0804">Transcription</keyword>
<dbReference type="Gene3D" id="1.10.10.10">
    <property type="entry name" value="Winged helix-like DNA-binding domain superfamily/Winged helix DNA-binding domain"/>
    <property type="match status" value="1"/>
</dbReference>
<dbReference type="PANTHER" id="PTHR43133">
    <property type="entry name" value="RNA POLYMERASE ECF-TYPE SIGMA FACTO"/>
    <property type="match status" value="1"/>
</dbReference>
<dbReference type="Pfam" id="PF04542">
    <property type="entry name" value="Sigma70_r2"/>
    <property type="match status" value="1"/>
</dbReference>
<comment type="caution">
    <text evidence="7">The sequence shown here is derived from an EMBL/GenBank/DDBJ whole genome shotgun (WGS) entry which is preliminary data.</text>
</comment>
<accession>A0ABT3CRG5</accession>
<dbReference type="InterPro" id="IPR013325">
    <property type="entry name" value="RNA_pol_sigma_r2"/>
</dbReference>
<dbReference type="InterPro" id="IPR036388">
    <property type="entry name" value="WH-like_DNA-bd_sf"/>
</dbReference>
<dbReference type="RefSeq" id="WP_264136931.1">
    <property type="nucleotide sequence ID" value="NZ_JAOYOD010000001.1"/>
</dbReference>
<dbReference type="InterPro" id="IPR007627">
    <property type="entry name" value="RNA_pol_sigma70_r2"/>
</dbReference>